<feature type="repeat" description="RCC1" evidence="2">
    <location>
        <begin position="279"/>
        <end position="330"/>
    </location>
</feature>
<gene>
    <name evidence="5" type="ORF">RFI_33104</name>
</gene>
<dbReference type="AlphaFoldDB" id="X6LQZ2"/>
<comment type="caution">
    <text evidence="5">The sequence shown here is derived from an EMBL/GenBank/DDBJ whole genome shotgun (WGS) entry which is preliminary data.</text>
</comment>
<dbReference type="PRINTS" id="PR00633">
    <property type="entry name" value="RCCNDNSATION"/>
</dbReference>
<organism evidence="5 6">
    <name type="scientific">Reticulomyxa filosa</name>
    <dbReference type="NCBI Taxonomy" id="46433"/>
    <lineage>
        <taxon>Eukaryota</taxon>
        <taxon>Sar</taxon>
        <taxon>Rhizaria</taxon>
        <taxon>Retaria</taxon>
        <taxon>Foraminifera</taxon>
        <taxon>Monothalamids</taxon>
        <taxon>Reticulomyxidae</taxon>
        <taxon>Reticulomyxa</taxon>
    </lineage>
</organism>
<dbReference type="InterPro" id="IPR000408">
    <property type="entry name" value="Reg_chr_condens"/>
</dbReference>
<feature type="compositionally biased region" description="Basic and acidic residues" evidence="3">
    <location>
        <begin position="70"/>
        <end position="165"/>
    </location>
</feature>
<evidence type="ECO:0000259" key="4">
    <source>
        <dbReference type="Pfam" id="PF25390"/>
    </source>
</evidence>
<dbReference type="OMA" id="ASEVICF"/>
<dbReference type="PROSITE" id="PS50012">
    <property type="entry name" value="RCC1_3"/>
    <property type="match status" value="5"/>
</dbReference>
<evidence type="ECO:0000313" key="5">
    <source>
        <dbReference type="EMBL" id="ETO04293.1"/>
    </source>
</evidence>
<feature type="region of interest" description="Disordered" evidence="3">
    <location>
        <begin position="46"/>
        <end position="165"/>
    </location>
</feature>
<dbReference type="Proteomes" id="UP000023152">
    <property type="component" value="Unassembled WGS sequence"/>
</dbReference>
<dbReference type="InterPro" id="IPR058923">
    <property type="entry name" value="RCC1-like_dom"/>
</dbReference>
<sequence>MLCSKKKLLARARHVIYRIKTFSQKYLTEFIFCKISKNNKNLTNCLGDKKPYSKIKSKSKATKRNLSAMSKEEMEIDPETKQDTQRRTDREEKVRKKREQRAPETPRFEEPVPLHDSKWTYKSGHDQNTEYEKEQKSTHEKEYEHEHEHERMDVDNDQHNNKKGDVEKTTQWKEAMRRLIEDESAEATKENQSKSQEWNEFEIIGWGCADPLLLPLLDENKQDKDDSNEEKTTESKETTMQTDVIFLPQRLIEYHGMHYNFNELSSKWKECAIFRRGANGVFGWGDNTEGQIGNGVENEIRKWTAFEDLQSSPIRLVDIGEDHCAYVMSYGGLYMSGNNDSGQCGFDPEKHGSRVKPTTEVADLKHVCQVVCGSKHTIVLDQTGVTYSFGRESTNDECHVLGRDTTSTSTSTSTSMSNPHFRPGCIPTLAFAPVVEIACGQSHCVVRTCHAQVFSWGKNHCGQLGLHDTTDRNRPTEVVRLRSKPLKQMACGASHTCILSVASEVICFGNNYYGQCGDTLENKNVTYPKKVNGPWVSDSSTNSKYDITQISCGSYHVLFYSF</sequence>
<accession>X6LQZ2</accession>
<feature type="repeat" description="RCC1" evidence="2">
    <location>
        <begin position="384"/>
        <end position="450"/>
    </location>
</feature>
<proteinExistence type="predicted"/>
<evidence type="ECO:0000256" key="1">
    <source>
        <dbReference type="ARBA" id="ARBA00022737"/>
    </source>
</evidence>
<dbReference type="SUPFAM" id="SSF50985">
    <property type="entry name" value="RCC1/BLIP-II"/>
    <property type="match status" value="1"/>
</dbReference>
<evidence type="ECO:0000313" key="6">
    <source>
        <dbReference type="Proteomes" id="UP000023152"/>
    </source>
</evidence>
<keyword evidence="6" id="KW-1185">Reference proteome</keyword>
<evidence type="ECO:0000256" key="2">
    <source>
        <dbReference type="PROSITE-ProRule" id="PRU00235"/>
    </source>
</evidence>
<feature type="domain" description="RCC1-like" evidence="4">
    <location>
        <begin position="279"/>
        <end position="559"/>
    </location>
</feature>
<feature type="compositionally biased region" description="Basic and acidic residues" evidence="3">
    <location>
        <begin position="219"/>
        <end position="237"/>
    </location>
</feature>
<feature type="region of interest" description="Disordered" evidence="3">
    <location>
        <begin position="219"/>
        <end position="238"/>
    </location>
</feature>
<dbReference type="EMBL" id="ASPP01029561">
    <property type="protein sequence ID" value="ETO04293.1"/>
    <property type="molecule type" value="Genomic_DNA"/>
</dbReference>
<reference evidence="5 6" key="1">
    <citation type="journal article" date="2013" name="Curr. Biol.">
        <title>The Genome of the Foraminiferan Reticulomyxa filosa.</title>
        <authorList>
            <person name="Glockner G."/>
            <person name="Hulsmann N."/>
            <person name="Schleicher M."/>
            <person name="Noegel A.A."/>
            <person name="Eichinger L."/>
            <person name="Gallinger C."/>
            <person name="Pawlowski J."/>
            <person name="Sierra R."/>
            <person name="Euteneuer U."/>
            <person name="Pillet L."/>
            <person name="Moustafa A."/>
            <person name="Platzer M."/>
            <person name="Groth M."/>
            <person name="Szafranski K."/>
            <person name="Schliwa M."/>
        </authorList>
    </citation>
    <scope>NUCLEOTIDE SEQUENCE [LARGE SCALE GENOMIC DNA]</scope>
</reference>
<dbReference type="PANTHER" id="PTHR22870:SF408">
    <property type="entry name" value="OS09G0560450 PROTEIN"/>
    <property type="match status" value="1"/>
</dbReference>
<dbReference type="InterPro" id="IPR009091">
    <property type="entry name" value="RCC1/BLIP-II"/>
</dbReference>
<evidence type="ECO:0000256" key="3">
    <source>
        <dbReference type="SAM" id="MobiDB-lite"/>
    </source>
</evidence>
<feature type="compositionally biased region" description="Basic residues" evidence="3">
    <location>
        <begin position="52"/>
        <end position="63"/>
    </location>
</feature>
<feature type="repeat" description="RCC1" evidence="2">
    <location>
        <begin position="503"/>
        <end position="562"/>
    </location>
</feature>
<keyword evidence="1" id="KW-0677">Repeat</keyword>
<dbReference type="PANTHER" id="PTHR22870">
    <property type="entry name" value="REGULATOR OF CHROMOSOME CONDENSATION"/>
    <property type="match status" value="1"/>
</dbReference>
<feature type="repeat" description="RCC1" evidence="2">
    <location>
        <begin position="331"/>
        <end position="383"/>
    </location>
</feature>
<name>X6LQZ2_RETFI</name>
<protein>
    <recommendedName>
        <fullName evidence="4">RCC1-like domain-containing protein</fullName>
    </recommendedName>
</protein>
<dbReference type="Pfam" id="PF25390">
    <property type="entry name" value="WD40_RLD"/>
    <property type="match status" value="1"/>
</dbReference>
<dbReference type="OrthoDB" id="8068875at2759"/>
<feature type="repeat" description="RCC1" evidence="2">
    <location>
        <begin position="451"/>
        <end position="502"/>
    </location>
</feature>
<dbReference type="Gene3D" id="2.130.10.30">
    <property type="entry name" value="Regulator of chromosome condensation 1/beta-lactamase-inhibitor protein II"/>
    <property type="match status" value="2"/>
</dbReference>
<dbReference type="InterPro" id="IPR051210">
    <property type="entry name" value="Ub_ligase/GEF_domain"/>
</dbReference>